<evidence type="ECO:0000256" key="9">
    <source>
        <dbReference type="ARBA" id="ARBA00022989"/>
    </source>
</evidence>
<dbReference type="PANTHER" id="PTHR32024:SF2">
    <property type="entry name" value="TRK SYSTEM POTASSIUM UPTAKE PROTEIN TRKG-RELATED"/>
    <property type="match status" value="1"/>
</dbReference>
<evidence type="ECO:0000256" key="10">
    <source>
        <dbReference type="ARBA" id="ARBA00023065"/>
    </source>
</evidence>
<feature type="transmembrane region" description="Helical" evidence="12">
    <location>
        <begin position="331"/>
        <end position="353"/>
    </location>
</feature>
<feature type="transmembrane region" description="Helical" evidence="12">
    <location>
        <begin position="184"/>
        <end position="208"/>
    </location>
</feature>
<evidence type="ECO:0000256" key="7">
    <source>
        <dbReference type="ARBA" id="ARBA00022692"/>
    </source>
</evidence>
<keyword evidence="11 12" id="KW-0472">Membrane</keyword>
<gene>
    <name evidence="13" type="ORF">EVA_00323</name>
</gene>
<name>J9GSK8_9ZZZZ</name>
<evidence type="ECO:0000256" key="4">
    <source>
        <dbReference type="ARBA" id="ARBA00022475"/>
    </source>
</evidence>
<feature type="transmembrane region" description="Helical" evidence="12">
    <location>
        <begin position="71"/>
        <end position="92"/>
    </location>
</feature>
<feature type="transmembrane region" description="Helical" evidence="12">
    <location>
        <begin position="458"/>
        <end position="482"/>
    </location>
</feature>
<dbReference type="AlphaFoldDB" id="J9GSK8"/>
<dbReference type="PANTHER" id="PTHR32024">
    <property type="entry name" value="TRK SYSTEM POTASSIUM UPTAKE PROTEIN TRKG-RELATED"/>
    <property type="match status" value="1"/>
</dbReference>
<comment type="subcellular location">
    <subcellularLocation>
        <location evidence="1">Cell inner membrane</location>
        <topology evidence="1">Multi-pass membrane protein</topology>
    </subcellularLocation>
</comment>
<keyword evidence="5" id="KW-0997">Cell inner membrane</keyword>
<keyword evidence="4" id="KW-1003">Cell membrane</keyword>
<evidence type="ECO:0000256" key="11">
    <source>
        <dbReference type="ARBA" id="ARBA00023136"/>
    </source>
</evidence>
<protein>
    <submittedName>
        <fullName evidence="13">TrkH family potassium uptake protein</fullName>
    </submittedName>
</protein>
<keyword evidence="6" id="KW-0633">Potassium transport</keyword>
<dbReference type="InterPro" id="IPR003445">
    <property type="entry name" value="Cat_transpt"/>
</dbReference>
<comment type="similarity">
    <text evidence="2">Belongs to the TrkH potassium transport family.</text>
</comment>
<evidence type="ECO:0000256" key="12">
    <source>
        <dbReference type="SAM" id="Phobius"/>
    </source>
</evidence>
<evidence type="ECO:0000313" key="13">
    <source>
        <dbReference type="EMBL" id="EJX10974.1"/>
    </source>
</evidence>
<keyword evidence="3" id="KW-0813">Transport</keyword>
<comment type="caution">
    <text evidence="13">The sequence shown here is derived from an EMBL/GenBank/DDBJ whole genome shotgun (WGS) entry which is preliminary data.</text>
</comment>
<dbReference type="GO" id="GO:0015379">
    <property type="term" value="F:potassium:chloride symporter activity"/>
    <property type="evidence" value="ECO:0007669"/>
    <property type="project" value="InterPro"/>
</dbReference>
<keyword evidence="9 12" id="KW-1133">Transmembrane helix</keyword>
<keyword evidence="8" id="KW-0630">Potassium</keyword>
<reference evidence="13" key="1">
    <citation type="journal article" date="2012" name="PLoS ONE">
        <title>Gene sets for utilization of primary and secondary nutrition supplies in the distal gut of endangered iberian lynx.</title>
        <authorList>
            <person name="Alcaide M."/>
            <person name="Messina E."/>
            <person name="Richter M."/>
            <person name="Bargiela R."/>
            <person name="Peplies J."/>
            <person name="Huws S.A."/>
            <person name="Newbold C.J."/>
            <person name="Golyshin P.N."/>
            <person name="Simon M.A."/>
            <person name="Lopez G."/>
            <person name="Yakimov M.M."/>
            <person name="Ferrer M."/>
        </authorList>
    </citation>
    <scope>NUCLEOTIDE SEQUENCE</scope>
</reference>
<feature type="transmembrane region" description="Helical" evidence="12">
    <location>
        <begin position="274"/>
        <end position="293"/>
    </location>
</feature>
<dbReference type="EMBL" id="AMCI01000008">
    <property type="protein sequence ID" value="EJX10974.1"/>
    <property type="molecule type" value="Genomic_DNA"/>
</dbReference>
<feature type="transmembrane region" description="Helical" evidence="12">
    <location>
        <begin position="395"/>
        <end position="421"/>
    </location>
</feature>
<dbReference type="PIRSF" id="PIRSF006247">
    <property type="entry name" value="TrkH"/>
    <property type="match status" value="1"/>
</dbReference>
<feature type="transmembrane region" description="Helical" evidence="12">
    <location>
        <begin position="137"/>
        <end position="163"/>
    </location>
</feature>
<feature type="transmembrane region" description="Helical" evidence="12">
    <location>
        <begin position="240"/>
        <end position="262"/>
    </location>
</feature>
<evidence type="ECO:0000256" key="5">
    <source>
        <dbReference type="ARBA" id="ARBA00022519"/>
    </source>
</evidence>
<evidence type="ECO:0000256" key="1">
    <source>
        <dbReference type="ARBA" id="ARBA00004429"/>
    </source>
</evidence>
<proteinExistence type="inferred from homology"/>
<sequence>MMINTKMISKIMGSLFFIEAGFLLLCSLLAVYYRETDLTAFLTSAAITAGAGILASLAGKGAEKKLSRRDGYVIVSVAWICFSFFGMLPYYLSGYIPSVTDAFFETMSGFTTTGASILDNIESFPHGLLFWRSMTQWIGGLGIVFFTIAVLPIFGVGSIQLFAAEATGPTHDKVHPRIGVTAKWIWTIYLGLTLADILFLLLGGMGIFDSICHSLTTTATGGYSTKQSSIAAYNSPYIEYVTTLFMFLAGINFTLLYLLFLKGNFKRLWQNTELHWYVGTVGFFTLFTTAVLVCQSPMGLEESFRKAIFQVVSLQTTTGFSTSDYMTWPPVLWALMCIIMFFGACAGSTTGGIKCIRMAIMSRVTHNEFKHIIHPNAVLPVRINRQVLSSSTKSAILAFIFLYFGIILLGWLALMLFGVGFEEALSVSISSLGNVGPGVGDCGPAHSWSALPDPAKWISAWLMLIGRLEIFTVLLLFTPGFWKRH</sequence>
<dbReference type="Pfam" id="PF02386">
    <property type="entry name" value="TrkH"/>
    <property type="match status" value="1"/>
</dbReference>
<organism evidence="13">
    <name type="scientific">gut metagenome</name>
    <dbReference type="NCBI Taxonomy" id="749906"/>
    <lineage>
        <taxon>unclassified sequences</taxon>
        <taxon>metagenomes</taxon>
        <taxon>organismal metagenomes</taxon>
    </lineage>
</organism>
<evidence type="ECO:0000256" key="6">
    <source>
        <dbReference type="ARBA" id="ARBA00022538"/>
    </source>
</evidence>
<evidence type="ECO:0000256" key="3">
    <source>
        <dbReference type="ARBA" id="ARBA00022448"/>
    </source>
</evidence>
<evidence type="ECO:0000256" key="8">
    <source>
        <dbReference type="ARBA" id="ARBA00022958"/>
    </source>
</evidence>
<dbReference type="GO" id="GO:0005886">
    <property type="term" value="C:plasma membrane"/>
    <property type="evidence" value="ECO:0007669"/>
    <property type="project" value="UniProtKB-SubCell"/>
</dbReference>
<feature type="transmembrane region" description="Helical" evidence="12">
    <location>
        <begin position="39"/>
        <end position="59"/>
    </location>
</feature>
<keyword evidence="7 12" id="KW-0812">Transmembrane</keyword>
<evidence type="ECO:0000256" key="2">
    <source>
        <dbReference type="ARBA" id="ARBA00009137"/>
    </source>
</evidence>
<accession>J9GSK8</accession>
<dbReference type="InterPro" id="IPR004772">
    <property type="entry name" value="TrkH"/>
</dbReference>
<feature type="transmembrane region" description="Helical" evidence="12">
    <location>
        <begin position="12"/>
        <end position="33"/>
    </location>
</feature>
<keyword evidence="10" id="KW-0406">Ion transport</keyword>